<dbReference type="SUPFAM" id="SSF54197">
    <property type="entry name" value="HIT-like"/>
    <property type="match status" value="1"/>
</dbReference>
<dbReference type="AlphaFoldDB" id="A0A3N6PQI1"/>
<feature type="active site" description="Nucleophile" evidence="1">
    <location>
        <position position="148"/>
    </location>
</feature>
<dbReference type="Pfam" id="PF09830">
    <property type="entry name" value="ATP_transf"/>
    <property type="match status" value="1"/>
</dbReference>
<keyword evidence="5" id="KW-1185">Reference proteome</keyword>
<feature type="domain" description="ATP adenylyltransferase C-terminal" evidence="2">
    <location>
        <begin position="183"/>
        <end position="291"/>
    </location>
</feature>
<dbReference type="InterPro" id="IPR045759">
    <property type="entry name" value="Ap4A_phos1/2_N"/>
</dbReference>
<sequence length="291" mass="31360">MPIVAPEPARLRAAIAEHSKHALQCGALLPIDTTRTLIDDSGVRFVVREVSSLARKDAGAHTSRAADPFLPYDSDLFVADLSGTHVALLNKYNVIDRHLLIVTRRFEPQEALIDRADFEALCVALRAFDGLGFYNGGPEAGASQAHKHLQVVPLPLDESTPHVPIEGLFDAVSFVHGIGTVPGLPFRHAFAWLDMLAEGAAQSATECYRALIDAAGIGTRDEQGIASQATPYNLLVTRRWMLALPRAMERVEGISVNALGFAGSFFVRDAAQRQALVQLGPMAALARVALP</sequence>
<evidence type="ECO:0000256" key="1">
    <source>
        <dbReference type="PIRSR" id="PIRSR000846-1"/>
    </source>
</evidence>
<dbReference type="PANTHER" id="PTHR38420">
    <property type="entry name" value="AP-4-A PHOSPHORYLASE II"/>
    <property type="match status" value="1"/>
</dbReference>
<dbReference type="InterPro" id="IPR036265">
    <property type="entry name" value="HIT-like_sf"/>
</dbReference>
<evidence type="ECO:0000259" key="2">
    <source>
        <dbReference type="Pfam" id="PF09830"/>
    </source>
</evidence>
<dbReference type="InterPro" id="IPR043171">
    <property type="entry name" value="Ap4A_phos1/2-like"/>
</dbReference>
<dbReference type="EMBL" id="RQIS01000022">
    <property type="protein sequence ID" value="RQH01566.1"/>
    <property type="molecule type" value="Genomic_DNA"/>
</dbReference>
<dbReference type="GO" id="GO:0005524">
    <property type="term" value="F:ATP binding"/>
    <property type="evidence" value="ECO:0007669"/>
    <property type="project" value="InterPro"/>
</dbReference>
<dbReference type="Proteomes" id="UP000272778">
    <property type="component" value="Unassembled WGS sequence"/>
</dbReference>
<dbReference type="GO" id="GO:0009117">
    <property type="term" value="P:nucleotide metabolic process"/>
    <property type="evidence" value="ECO:0007669"/>
    <property type="project" value="InterPro"/>
</dbReference>
<evidence type="ECO:0000259" key="3">
    <source>
        <dbReference type="Pfam" id="PF19327"/>
    </source>
</evidence>
<dbReference type="GO" id="GO:0003877">
    <property type="term" value="F:ATP:ADP adenylyltransferase activity"/>
    <property type="evidence" value="ECO:0007669"/>
    <property type="project" value="InterPro"/>
</dbReference>
<dbReference type="PANTHER" id="PTHR38420:SF1">
    <property type="entry name" value="PUTATIVE (AFU_ORTHOLOGUE AFUA_5G14690)-RELATED"/>
    <property type="match status" value="1"/>
</dbReference>
<evidence type="ECO:0000313" key="5">
    <source>
        <dbReference type="Proteomes" id="UP000272778"/>
    </source>
</evidence>
<proteinExistence type="predicted"/>
<dbReference type="InterPro" id="IPR019200">
    <property type="entry name" value="ATP_adenylylTrfase_C"/>
</dbReference>
<name>A0A3N6PQI1_9BURK</name>
<feature type="domain" description="Ap4A phosphorylase 1/2 N-terminal" evidence="3">
    <location>
        <begin position="7"/>
        <end position="169"/>
    </location>
</feature>
<evidence type="ECO:0000313" key="4">
    <source>
        <dbReference type="EMBL" id="RQH01566.1"/>
    </source>
</evidence>
<dbReference type="Gene3D" id="3.30.428.70">
    <property type="match status" value="1"/>
</dbReference>
<gene>
    <name evidence="4" type="ORF">D1Y85_23515</name>
</gene>
<reference evidence="4 5" key="1">
    <citation type="submission" date="2018-11" db="EMBL/GenBank/DDBJ databases">
        <title>Paraburkholderia sp. DHOA04, isolated from soil.</title>
        <authorList>
            <person name="Gao Z.-H."/>
            <person name="Qiu L.-H."/>
            <person name="Fu J.-C."/>
        </authorList>
    </citation>
    <scope>NUCLEOTIDE SEQUENCE [LARGE SCALE GENOMIC DNA]</scope>
    <source>
        <strain evidence="4 5">DHOA04</strain>
    </source>
</reference>
<dbReference type="RefSeq" id="WP_124153482.1">
    <property type="nucleotide sequence ID" value="NZ_RQIS01000022.1"/>
</dbReference>
<dbReference type="Pfam" id="PF19327">
    <property type="entry name" value="Ap4A_phos_N"/>
    <property type="match status" value="1"/>
</dbReference>
<comment type="caution">
    <text evidence="4">The sequence shown here is derived from an EMBL/GenBank/DDBJ whole genome shotgun (WGS) entry which is preliminary data.</text>
</comment>
<dbReference type="OrthoDB" id="421767at2"/>
<organism evidence="4 5">
    <name type="scientific">Paraburkholderia dinghuensis</name>
    <dbReference type="NCBI Taxonomy" id="2305225"/>
    <lineage>
        <taxon>Bacteria</taxon>
        <taxon>Pseudomonadati</taxon>
        <taxon>Pseudomonadota</taxon>
        <taxon>Betaproteobacteria</taxon>
        <taxon>Burkholderiales</taxon>
        <taxon>Burkholderiaceae</taxon>
        <taxon>Paraburkholderia</taxon>
    </lineage>
</organism>
<dbReference type="PIRSF" id="PIRSF000846">
    <property type="entry name" value="ATP_adenylyltr"/>
    <property type="match status" value="1"/>
</dbReference>
<accession>A0A3N6PQI1</accession>
<dbReference type="InterPro" id="IPR009163">
    <property type="entry name" value="Ap4A_phos1/2"/>
</dbReference>
<protein>
    <submittedName>
        <fullName evidence="4">Phosphorylase</fullName>
    </submittedName>
</protein>